<dbReference type="EMBL" id="WKKF01000005">
    <property type="protein sequence ID" value="MRX55627.1"/>
    <property type="molecule type" value="Genomic_DNA"/>
</dbReference>
<dbReference type="AlphaFoldDB" id="A0A6I2MEP1"/>
<comment type="similarity">
    <text evidence="12">Belongs to the tetrahydrofolate dehydrogenase/cyclohydrolase family.</text>
</comment>
<dbReference type="GO" id="GO:0009086">
    <property type="term" value="P:methionine biosynthetic process"/>
    <property type="evidence" value="ECO:0007669"/>
    <property type="project" value="UniProtKB-KW"/>
</dbReference>
<dbReference type="GO" id="GO:0004488">
    <property type="term" value="F:methylenetetrahydrofolate dehydrogenase (NADP+) activity"/>
    <property type="evidence" value="ECO:0007669"/>
    <property type="project" value="UniProtKB-UniRule"/>
</dbReference>
<name>A0A6I2MEP1_9BACI</name>
<keyword evidence="8 12" id="KW-0560">Oxidoreductase</keyword>
<feature type="binding site" evidence="12">
    <location>
        <position position="231"/>
    </location>
    <ligand>
        <name>NADP(+)</name>
        <dbReference type="ChEBI" id="CHEBI:58349"/>
    </ligand>
</feature>
<evidence type="ECO:0000256" key="1">
    <source>
        <dbReference type="ARBA" id="ARBA00004777"/>
    </source>
</evidence>
<evidence type="ECO:0000256" key="4">
    <source>
        <dbReference type="ARBA" id="ARBA00022605"/>
    </source>
</evidence>
<dbReference type="GO" id="GO:0006164">
    <property type="term" value="P:purine nucleotide biosynthetic process"/>
    <property type="evidence" value="ECO:0007669"/>
    <property type="project" value="UniProtKB-KW"/>
</dbReference>
<dbReference type="InterPro" id="IPR020630">
    <property type="entry name" value="THF_DH/CycHdrlase_cat_dom"/>
</dbReference>
<comment type="catalytic activity">
    <reaction evidence="12">
        <text>(6R)-5,10-methylene-5,6,7,8-tetrahydrofolate + NADP(+) = (6R)-5,10-methenyltetrahydrofolate + NADPH</text>
        <dbReference type="Rhea" id="RHEA:22812"/>
        <dbReference type="ChEBI" id="CHEBI:15636"/>
        <dbReference type="ChEBI" id="CHEBI:57455"/>
        <dbReference type="ChEBI" id="CHEBI:57783"/>
        <dbReference type="ChEBI" id="CHEBI:58349"/>
        <dbReference type="EC" id="1.5.1.5"/>
    </reaction>
</comment>
<evidence type="ECO:0000259" key="13">
    <source>
        <dbReference type="Pfam" id="PF00763"/>
    </source>
</evidence>
<dbReference type="PROSITE" id="PS00767">
    <property type="entry name" value="THF_DHG_CYH_2"/>
    <property type="match status" value="1"/>
</dbReference>
<comment type="subunit">
    <text evidence="2 12">Homodimer.</text>
</comment>
<feature type="domain" description="Tetrahydrofolate dehydrogenase/cyclohydrolase catalytic" evidence="13">
    <location>
        <begin position="6"/>
        <end position="120"/>
    </location>
</feature>
<gene>
    <name evidence="12 15" type="primary">folD</name>
    <name evidence="15" type="ORF">GJU41_16825</name>
</gene>
<evidence type="ECO:0000256" key="5">
    <source>
        <dbReference type="ARBA" id="ARBA00022755"/>
    </source>
</evidence>
<keyword evidence="11 12" id="KW-0511">Multifunctional enzyme</keyword>
<dbReference type="EC" id="1.5.1.5" evidence="12"/>
<evidence type="ECO:0000256" key="6">
    <source>
        <dbReference type="ARBA" id="ARBA00022801"/>
    </source>
</evidence>
<accession>A0A6I2MEP1</accession>
<dbReference type="Gene3D" id="3.40.50.10860">
    <property type="entry name" value="Leucine Dehydrogenase, chain A, domain 1"/>
    <property type="match status" value="1"/>
</dbReference>
<dbReference type="NCBIfam" id="NF010783">
    <property type="entry name" value="PRK14186.1"/>
    <property type="match status" value="1"/>
</dbReference>
<dbReference type="Gene3D" id="3.40.50.720">
    <property type="entry name" value="NAD(P)-binding Rossmann-like Domain"/>
    <property type="match status" value="1"/>
</dbReference>
<feature type="binding site" evidence="12">
    <location>
        <begin position="165"/>
        <end position="167"/>
    </location>
    <ligand>
        <name>NADP(+)</name>
        <dbReference type="ChEBI" id="CHEBI:58349"/>
    </ligand>
</feature>
<reference evidence="15 16" key="1">
    <citation type="submission" date="2019-11" db="EMBL/GenBank/DDBJ databases">
        <title>Bacillus idriensis genome.</title>
        <authorList>
            <person name="Konopka E.N."/>
            <person name="Newman J.D."/>
        </authorList>
    </citation>
    <scope>NUCLEOTIDE SEQUENCE [LARGE SCALE GENOMIC DNA]</scope>
    <source>
        <strain evidence="15 16">DSM 19097</strain>
    </source>
</reference>
<dbReference type="GO" id="GO:0035999">
    <property type="term" value="P:tetrahydrofolate interconversion"/>
    <property type="evidence" value="ECO:0007669"/>
    <property type="project" value="UniProtKB-UniRule"/>
</dbReference>
<dbReference type="NCBIfam" id="NF008058">
    <property type="entry name" value="PRK10792.1"/>
    <property type="match status" value="1"/>
</dbReference>
<dbReference type="GO" id="GO:0000105">
    <property type="term" value="P:L-histidine biosynthetic process"/>
    <property type="evidence" value="ECO:0007669"/>
    <property type="project" value="UniProtKB-KW"/>
</dbReference>
<protein>
    <recommendedName>
        <fullName evidence="12">Bifunctional protein FolD</fullName>
    </recommendedName>
    <domain>
        <recommendedName>
            <fullName evidence="12">Methylenetetrahydrofolate dehydrogenase</fullName>
            <ecNumber evidence="12">1.5.1.5</ecNumber>
        </recommendedName>
    </domain>
    <domain>
        <recommendedName>
            <fullName evidence="12">Methenyltetrahydrofolate cyclohydrolase</fullName>
            <ecNumber evidence="12">3.5.4.9</ecNumber>
        </recommendedName>
    </domain>
</protein>
<comment type="pathway">
    <text evidence="1 12">One-carbon metabolism; tetrahydrofolate interconversion.</text>
</comment>
<dbReference type="PROSITE" id="PS00766">
    <property type="entry name" value="THF_DHG_CYH_1"/>
    <property type="match status" value="1"/>
</dbReference>
<dbReference type="RefSeq" id="WP_070876661.1">
    <property type="nucleotide sequence ID" value="NZ_CAJFZX010000001.1"/>
</dbReference>
<evidence type="ECO:0000256" key="7">
    <source>
        <dbReference type="ARBA" id="ARBA00022857"/>
    </source>
</evidence>
<dbReference type="InterPro" id="IPR036291">
    <property type="entry name" value="NAD(P)-bd_dom_sf"/>
</dbReference>
<dbReference type="CDD" id="cd01080">
    <property type="entry name" value="NAD_bind_m-THF_DH_Cyclohyd"/>
    <property type="match status" value="1"/>
</dbReference>
<keyword evidence="6 12" id="KW-0378">Hydrolase</keyword>
<feature type="domain" description="Tetrahydrofolate dehydrogenase/cyclohydrolase NAD(P)-binding" evidence="14">
    <location>
        <begin position="139"/>
        <end position="280"/>
    </location>
</feature>
<evidence type="ECO:0000313" key="16">
    <source>
        <dbReference type="Proteomes" id="UP000441585"/>
    </source>
</evidence>
<dbReference type="UniPathway" id="UPA00193"/>
<evidence type="ECO:0000259" key="14">
    <source>
        <dbReference type="Pfam" id="PF02882"/>
    </source>
</evidence>
<evidence type="ECO:0000256" key="9">
    <source>
        <dbReference type="ARBA" id="ARBA00023102"/>
    </source>
</evidence>
<evidence type="ECO:0000256" key="2">
    <source>
        <dbReference type="ARBA" id="ARBA00011738"/>
    </source>
</evidence>
<keyword evidence="4 12" id="KW-0028">Amino-acid biosynthesis</keyword>
<evidence type="ECO:0000256" key="8">
    <source>
        <dbReference type="ARBA" id="ARBA00023002"/>
    </source>
</evidence>
<evidence type="ECO:0000256" key="11">
    <source>
        <dbReference type="ARBA" id="ARBA00023268"/>
    </source>
</evidence>
<dbReference type="Proteomes" id="UP000441585">
    <property type="component" value="Unassembled WGS sequence"/>
</dbReference>
<dbReference type="FunFam" id="3.40.50.720:FF:000006">
    <property type="entry name" value="Bifunctional protein FolD"/>
    <property type="match status" value="1"/>
</dbReference>
<comment type="catalytic activity">
    <reaction evidence="12">
        <text>(6R)-5,10-methenyltetrahydrofolate + H2O = (6R)-10-formyltetrahydrofolate + H(+)</text>
        <dbReference type="Rhea" id="RHEA:23700"/>
        <dbReference type="ChEBI" id="CHEBI:15377"/>
        <dbReference type="ChEBI" id="CHEBI:15378"/>
        <dbReference type="ChEBI" id="CHEBI:57455"/>
        <dbReference type="ChEBI" id="CHEBI:195366"/>
        <dbReference type="EC" id="3.5.4.9"/>
    </reaction>
</comment>
<dbReference type="InterPro" id="IPR000672">
    <property type="entry name" value="THF_DH/CycHdrlase"/>
</dbReference>
<proteinExistence type="inferred from homology"/>
<keyword evidence="9 12" id="KW-0368">Histidine biosynthesis</keyword>
<dbReference type="GO" id="GO:0005829">
    <property type="term" value="C:cytosol"/>
    <property type="evidence" value="ECO:0007669"/>
    <property type="project" value="TreeGrafter"/>
</dbReference>
<dbReference type="SUPFAM" id="SSF53223">
    <property type="entry name" value="Aminoacid dehydrogenase-like, N-terminal domain"/>
    <property type="match status" value="1"/>
</dbReference>
<keyword evidence="7 12" id="KW-0521">NADP</keyword>
<evidence type="ECO:0000313" key="15">
    <source>
        <dbReference type="EMBL" id="MRX55627.1"/>
    </source>
</evidence>
<dbReference type="EC" id="3.5.4.9" evidence="12"/>
<evidence type="ECO:0000256" key="3">
    <source>
        <dbReference type="ARBA" id="ARBA00022563"/>
    </source>
</evidence>
<comment type="caution">
    <text evidence="12">Lacks conserved residue(s) required for the propagation of feature annotation.</text>
</comment>
<dbReference type="PANTHER" id="PTHR48099:SF5">
    <property type="entry name" value="C-1-TETRAHYDROFOLATE SYNTHASE, CYTOPLASMIC"/>
    <property type="match status" value="1"/>
</dbReference>
<comment type="caution">
    <text evidence="15">The sequence shown here is derived from an EMBL/GenBank/DDBJ whole genome shotgun (WGS) entry which is preliminary data.</text>
</comment>
<dbReference type="SUPFAM" id="SSF51735">
    <property type="entry name" value="NAD(P)-binding Rossmann-fold domains"/>
    <property type="match status" value="1"/>
</dbReference>
<dbReference type="InterPro" id="IPR020867">
    <property type="entry name" value="THF_DH/CycHdrlase_CS"/>
</dbReference>
<dbReference type="PANTHER" id="PTHR48099">
    <property type="entry name" value="C-1-TETRAHYDROFOLATE SYNTHASE, CYTOPLASMIC-RELATED"/>
    <property type="match status" value="1"/>
</dbReference>
<dbReference type="FunFam" id="3.40.50.10860:FF:000005">
    <property type="entry name" value="C-1-tetrahydrofolate synthase, cytoplasmic, putative"/>
    <property type="match status" value="1"/>
</dbReference>
<dbReference type="GO" id="GO:0004477">
    <property type="term" value="F:methenyltetrahydrofolate cyclohydrolase activity"/>
    <property type="evidence" value="ECO:0007669"/>
    <property type="project" value="UniProtKB-UniRule"/>
</dbReference>
<dbReference type="HAMAP" id="MF_01576">
    <property type="entry name" value="THF_DHG_CYH"/>
    <property type="match status" value="1"/>
</dbReference>
<organism evidence="15 16">
    <name type="scientific">Metabacillus idriensis</name>
    <dbReference type="NCBI Taxonomy" id="324768"/>
    <lineage>
        <taxon>Bacteria</taxon>
        <taxon>Bacillati</taxon>
        <taxon>Bacillota</taxon>
        <taxon>Bacilli</taxon>
        <taxon>Bacillales</taxon>
        <taxon>Bacillaceae</taxon>
        <taxon>Metabacillus</taxon>
    </lineage>
</organism>
<evidence type="ECO:0000256" key="10">
    <source>
        <dbReference type="ARBA" id="ARBA00023167"/>
    </source>
</evidence>
<sequence length="291" mass="31568">MTASIISGKELAQEKRKQLAQEVKELKQQGVVPGLVVILVGDHPASISYIKGKQKASEEIGVAFTLEHFPESMEEKELLDVIEKYNHDESCHGILVQLPLPDHIQEKAVIEKISPLKDVDGFHPLNIGQMMIGEDTFLPCTPAGIVEMIKSANIEIAGKHVVVVGRSNIVGKPVGILLLNEHATVTYCHSRTPDLKEVTKQADILVVAVGRANFITGEHIKENAVVIDVGVNRLETGKLCGDVVFEDAKQIASHITPVPGGVGPMTITMLAHNVVKSARNSAERLQVSKEL</sequence>
<dbReference type="InterPro" id="IPR046346">
    <property type="entry name" value="Aminoacid_DH-like_N_sf"/>
</dbReference>
<keyword evidence="10 12" id="KW-0486">Methionine biosynthesis</keyword>
<keyword evidence="3 12" id="KW-0554">One-carbon metabolism</keyword>
<comment type="function">
    <text evidence="12">Catalyzes the oxidation of 5,10-methylenetetrahydrofolate to 5,10-methenyltetrahydrofolate and then the hydrolysis of 5,10-methenyltetrahydrofolate to 10-formyltetrahydrofolate.</text>
</comment>
<keyword evidence="16" id="KW-1185">Reference proteome</keyword>
<dbReference type="Pfam" id="PF00763">
    <property type="entry name" value="THF_DHG_CYH"/>
    <property type="match status" value="1"/>
</dbReference>
<dbReference type="Pfam" id="PF02882">
    <property type="entry name" value="THF_DHG_CYH_C"/>
    <property type="match status" value="1"/>
</dbReference>
<dbReference type="PRINTS" id="PR00085">
    <property type="entry name" value="THFDHDRGNASE"/>
</dbReference>
<keyword evidence="5 12" id="KW-0658">Purine biosynthesis</keyword>
<dbReference type="InterPro" id="IPR020631">
    <property type="entry name" value="THF_DH/CycHdrlase_NAD-bd_dom"/>
</dbReference>
<evidence type="ECO:0000256" key="12">
    <source>
        <dbReference type="HAMAP-Rule" id="MF_01576"/>
    </source>
</evidence>